<reference evidence="3" key="1">
    <citation type="journal article" date="2019" name="Int. J. Syst. Evol. Microbiol.">
        <title>The Global Catalogue of Microorganisms (GCM) 10K type strain sequencing project: providing services to taxonomists for standard genome sequencing and annotation.</title>
        <authorList>
            <consortium name="The Broad Institute Genomics Platform"/>
            <consortium name="The Broad Institute Genome Sequencing Center for Infectious Disease"/>
            <person name="Wu L."/>
            <person name="Ma J."/>
        </authorList>
    </citation>
    <scope>NUCLEOTIDE SEQUENCE [LARGE SCALE GENOMIC DNA]</scope>
    <source>
        <strain evidence="3">JCM 4376</strain>
    </source>
</reference>
<feature type="signal peptide" evidence="1">
    <location>
        <begin position="1"/>
        <end position="37"/>
    </location>
</feature>
<gene>
    <name evidence="2" type="ORF">GCM10015535_66920</name>
</gene>
<evidence type="ECO:0008006" key="4">
    <source>
        <dbReference type="Google" id="ProtNLM"/>
    </source>
</evidence>
<organism evidence="2 3">
    <name type="scientific">Streptomyces gelaticus</name>
    <dbReference type="NCBI Taxonomy" id="285446"/>
    <lineage>
        <taxon>Bacteria</taxon>
        <taxon>Bacillati</taxon>
        <taxon>Actinomycetota</taxon>
        <taxon>Actinomycetes</taxon>
        <taxon>Kitasatosporales</taxon>
        <taxon>Streptomycetaceae</taxon>
        <taxon>Streptomyces</taxon>
    </lineage>
</organism>
<dbReference type="Proteomes" id="UP000660675">
    <property type="component" value="Unassembled WGS sequence"/>
</dbReference>
<comment type="caution">
    <text evidence="2">The sequence shown here is derived from an EMBL/GenBank/DDBJ whole genome shotgun (WGS) entry which is preliminary data.</text>
</comment>
<evidence type="ECO:0000256" key="1">
    <source>
        <dbReference type="SAM" id="SignalP"/>
    </source>
</evidence>
<proteinExistence type="predicted"/>
<keyword evidence="1" id="KW-0732">Signal</keyword>
<feature type="chain" id="PRO_5046377301" description="Secreted protein" evidence="1">
    <location>
        <begin position="38"/>
        <end position="126"/>
    </location>
</feature>
<keyword evidence="3" id="KW-1185">Reference proteome</keyword>
<name>A0ABQ2WBK6_9ACTN</name>
<protein>
    <recommendedName>
        <fullName evidence="4">Secreted protein</fullName>
    </recommendedName>
</protein>
<sequence length="126" mass="13349">MFKLKSTGTMSRRFGAAAATLALAGTGLFAGAGSAAAGTNGQQLSFSSSFVDKVYACGSNQNGVRVCSGWRDVSSPTWTDLHGYWWKGAVDVYGLKNGVNYVYAATCYVPEKQSGDWYFCNTGGKI</sequence>
<evidence type="ECO:0000313" key="2">
    <source>
        <dbReference type="EMBL" id="GGV96809.1"/>
    </source>
</evidence>
<dbReference type="EMBL" id="BMTF01000042">
    <property type="protein sequence ID" value="GGV96809.1"/>
    <property type="molecule type" value="Genomic_DNA"/>
</dbReference>
<evidence type="ECO:0000313" key="3">
    <source>
        <dbReference type="Proteomes" id="UP000660675"/>
    </source>
</evidence>
<accession>A0ABQ2WBK6</accession>
<dbReference type="RefSeq" id="WP_189548016.1">
    <property type="nucleotide sequence ID" value="NZ_BMTF01000042.1"/>
</dbReference>